<dbReference type="EMBL" id="QKRB01000043">
    <property type="protein sequence ID" value="PZD96023.1"/>
    <property type="molecule type" value="Genomic_DNA"/>
</dbReference>
<evidence type="ECO:0000256" key="2">
    <source>
        <dbReference type="ARBA" id="ARBA00022630"/>
    </source>
</evidence>
<keyword evidence="3" id="KW-0288">FMN</keyword>
<accession>A0A2W1LAV0</accession>
<dbReference type="Proteomes" id="UP000249522">
    <property type="component" value="Unassembled WGS sequence"/>
</dbReference>
<dbReference type="OrthoDB" id="9794638at2"/>
<dbReference type="RefSeq" id="WP_111146768.1">
    <property type="nucleotide sequence ID" value="NZ_QKRB01000043.1"/>
</dbReference>
<dbReference type="SMART" id="SM00903">
    <property type="entry name" value="Flavin_Reduct"/>
    <property type="match status" value="1"/>
</dbReference>
<protein>
    <submittedName>
        <fullName evidence="6">Flavin reductase family protein</fullName>
    </submittedName>
</protein>
<evidence type="ECO:0000313" key="7">
    <source>
        <dbReference type="Proteomes" id="UP000249522"/>
    </source>
</evidence>
<dbReference type="Pfam" id="PF01613">
    <property type="entry name" value="Flavin_Reduct"/>
    <property type="match status" value="1"/>
</dbReference>
<gene>
    <name evidence="6" type="ORF">DNH61_10585</name>
</gene>
<feature type="domain" description="Flavin reductase like" evidence="5">
    <location>
        <begin position="20"/>
        <end position="177"/>
    </location>
</feature>
<name>A0A2W1LAV0_9BACL</name>
<comment type="caution">
    <text evidence="6">The sequence shown here is derived from an EMBL/GenBank/DDBJ whole genome shotgun (WGS) entry which is preliminary data.</text>
</comment>
<proteinExistence type="inferred from homology"/>
<organism evidence="6 7">
    <name type="scientific">Paenibacillus sambharensis</name>
    <dbReference type="NCBI Taxonomy" id="1803190"/>
    <lineage>
        <taxon>Bacteria</taxon>
        <taxon>Bacillati</taxon>
        <taxon>Bacillota</taxon>
        <taxon>Bacilli</taxon>
        <taxon>Bacillales</taxon>
        <taxon>Paenibacillaceae</taxon>
        <taxon>Paenibacillus</taxon>
    </lineage>
</organism>
<evidence type="ECO:0000256" key="4">
    <source>
        <dbReference type="ARBA" id="ARBA00038054"/>
    </source>
</evidence>
<dbReference type="SUPFAM" id="SSF50475">
    <property type="entry name" value="FMN-binding split barrel"/>
    <property type="match status" value="1"/>
</dbReference>
<dbReference type="AlphaFoldDB" id="A0A2W1LAV0"/>
<dbReference type="InterPro" id="IPR002563">
    <property type="entry name" value="Flavin_Rdtase-like_dom"/>
</dbReference>
<comment type="similarity">
    <text evidence="4">Belongs to the flavoredoxin family.</text>
</comment>
<dbReference type="Gene3D" id="2.30.110.10">
    <property type="entry name" value="Electron Transport, Fmn-binding Protein, Chain A"/>
    <property type="match status" value="1"/>
</dbReference>
<comment type="cofactor">
    <cofactor evidence="1">
        <name>FMN</name>
        <dbReference type="ChEBI" id="CHEBI:58210"/>
    </cofactor>
</comment>
<dbReference type="PANTHER" id="PTHR33798">
    <property type="entry name" value="FLAVOPROTEIN OXYGENASE"/>
    <property type="match status" value="1"/>
</dbReference>
<keyword evidence="7" id="KW-1185">Reference proteome</keyword>
<sequence>MIAVDPAGQSGRDTYKLLIGSIVPRPIALVTTLADNGTVNAAPFSFFSIVSSDPPLLSVAVQRRQGVMKDTARHAIEQRELVIHIVSEEIVEAVNQTAANLPPGDSELAAAGFTAVISESVRVPGIAEAKIRMECRLDQAIGLGDSGQPSCDLLIARVLKFHIAEELYNEHGHIDAGLLNPVSRMAGDDYALIGRVFSLKRPE</sequence>
<reference evidence="6 7" key="1">
    <citation type="submission" date="2018-06" db="EMBL/GenBank/DDBJ databases">
        <title>Paenibacillus imtechensis sp. nov.</title>
        <authorList>
            <person name="Pinnaka A.K."/>
            <person name="Singh H."/>
            <person name="Kaur M."/>
        </authorList>
    </citation>
    <scope>NUCLEOTIDE SEQUENCE [LARGE SCALE GENOMIC DNA]</scope>
    <source>
        <strain evidence="6 7">SMB1</strain>
    </source>
</reference>
<evidence type="ECO:0000259" key="5">
    <source>
        <dbReference type="SMART" id="SM00903"/>
    </source>
</evidence>
<evidence type="ECO:0000313" key="6">
    <source>
        <dbReference type="EMBL" id="PZD96023.1"/>
    </source>
</evidence>
<keyword evidence="2" id="KW-0285">Flavoprotein</keyword>
<dbReference type="GO" id="GO:0010181">
    <property type="term" value="F:FMN binding"/>
    <property type="evidence" value="ECO:0007669"/>
    <property type="project" value="InterPro"/>
</dbReference>
<evidence type="ECO:0000256" key="3">
    <source>
        <dbReference type="ARBA" id="ARBA00022643"/>
    </source>
</evidence>
<dbReference type="InterPro" id="IPR012349">
    <property type="entry name" value="Split_barrel_FMN-bd"/>
</dbReference>
<dbReference type="GO" id="GO:0016646">
    <property type="term" value="F:oxidoreductase activity, acting on the CH-NH group of donors, NAD or NADP as acceptor"/>
    <property type="evidence" value="ECO:0007669"/>
    <property type="project" value="UniProtKB-ARBA"/>
</dbReference>
<evidence type="ECO:0000256" key="1">
    <source>
        <dbReference type="ARBA" id="ARBA00001917"/>
    </source>
</evidence>
<dbReference type="PANTHER" id="PTHR33798:SF5">
    <property type="entry name" value="FLAVIN REDUCTASE LIKE DOMAIN-CONTAINING PROTEIN"/>
    <property type="match status" value="1"/>
</dbReference>